<feature type="coiled-coil region" evidence="1">
    <location>
        <begin position="70"/>
        <end position="100"/>
    </location>
</feature>
<sequence>MTNQIEDLQKEAKQRRIESNRARRQFLLELRQAQDALDTDLSPKLLQLQLSAARDKDLIRTLTEETTARRAEQEGLREQLKRAQEELKVRDEQILALQKAKDQTVTEVKDQLEVATTRMRRLLGLARERDTQWKEANRTLNEELRQTQLQLPVAARWLSG</sequence>
<proteinExistence type="predicted"/>
<dbReference type="AlphaFoldDB" id="A0AAV2K2B3"/>
<protein>
    <submittedName>
        <fullName evidence="2">Uncharacterized protein</fullName>
    </submittedName>
</protein>
<accession>A0AAV2K2B3</accession>
<dbReference type="Proteomes" id="UP001497482">
    <property type="component" value="Chromosome 15"/>
</dbReference>
<organism evidence="2 3">
    <name type="scientific">Knipowitschia caucasica</name>
    <name type="common">Caucasian dwarf goby</name>
    <name type="synonym">Pomatoschistus caucasicus</name>
    <dbReference type="NCBI Taxonomy" id="637954"/>
    <lineage>
        <taxon>Eukaryota</taxon>
        <taxon>Metazoa</taxon>
        <taxon>Chordata</taxon>
        <taxon>Craniata</taxon>
        <taxon>Vertebrata</taxon>
        <taxon>Euteleostomi</taxon>
        <taxon>Actinopterygii</taxon>
        <taxon>Neopterygii</taxon>
        <taxon>Teleostei</taxon>
        <taxon>Neoteleostei</taxon>
        <taxon>Acanthomorphata</taxon>
        <taxon>Gobiaria</taxon>
        <taxon>Gobiiformes</taxon>
        <taxon>Gobioidei</taxon>
        <taxon>Gobiidae</taxon>
        <taxon>Gobiinae</taxon>
        <taxon>Knipowitschia</taxon>
    </lineage>
</organism>
<keyword evidence="1" id="KW-0175">Coiled coil</keyword>
<evidence type="ECO:0000313" key="2">
    <source>
        <dbReference type="EMBL" id="CAL1581589.1"/>
    </source>
</evidence>
<evidence type="ECO:0000256" key="1">
    <source>
        <dbReference type="SAM" id="Coils"/>
    </source>
</evidence>
<evidence type="ECO:0000313" key="3">
    <source>
        <dbReference type="Proteomes" id="UP001497482"/>
    </source>
</evidence>
<keyword evidence="3" id="KW-1185">Reference proteome</keyword>
<dbReference type="EMBL" id="OZ035837">
    <property type="protein sequence ID" value="CAL1581589.1"/>
    <property type="molecule type" value="Genomic_DNA"/>
</dbReference>
<reference evidence="2 3" key="1">
    <citation type="submission" date="2024-04" db="EMBL/GenBank/DDBJ databases">
        <authorList>
            <person name="Waldvogel A.-M."/>
            <person name="Schoenle A."/>
        </authorList>
    </citation>
    <scope>NUCLEOTIDE SEQUENCE [LARGE SCALE GENOMIC DNA]</scope>
</reference>
<gene>
    <name evidence="2" type="ORF">KC01_LOCUS12339</name>
</gene>
<name>A0AAV2K2B3_KNICA</name>